<proteinExistence type="predicted"/>
<evidence type="ECO:0000256" key="9">
    <source>
        <dbReference type="ARBA" id="ARBA00034075"/>
    </source>
</evidence>
<organism evidence="11 12">
    <name type="scientific">Basidiobolus ranarum</name>
    <dbReference type="NCBI Taxonomy" id="34480"/>
    <lineage>
        <taxon>Eukaryota</taxon>
        <taxon>Fungi</taxon>
        <taxon>Fungi incertae sedis</taxon>
        <taxon>Zoopagomycota</taxon>
        <taxon>Entomophthoromycotina</taxon>
        <taxon>Basidiobolomycetes</taxon>
        <taxon>Basidiobolales</taxon>
        <taxon>Basidiobolaceae</taxon>
        <taxon>Basidiobolus</taxon>
    </lineage>
</organism>
<evidence type="ECO:0000256" key="4">
    <source>
        <dbReference type="ARBA" id="ARBA00022651"/>
    </source>
</evidence>
<dbReference type="EMBL" id="JASJQH010009021">
    <property type="protein sequence ID" value="KAK9685318.1"/>
    <property type="molecule type" value="Genomic_DNA"/>
</dbReference>
<evidence type="ECO:0000256" key="6">
    <source>
        <dbReference type="ARBA" id="ARBA00022801"/>
    </source>
</evidence>
<name>A0ABR2VMY5_9FUNG</name>
<gene>
    <name evidence="11" type="ORF">K7432_015534</name>
</gene>
<dbReference type="Proteomes" id="UP001479436">
    <property type="component" value="Unassembled WGS sequence"/>
</dbReference>
<evidence type="ECO:0000256" key="2">
    <source>
        <dbReference type="ARBA" id="ARBA00013091"/>
    </source>
</evidence>
<evidence type="ECO:0000256" key="10">
    <source>
        <dbReference type="SAM" id="SignalP"/>
    </source>
</evidence>
<accession>A0ABR2VMY5</accession>
<feature type="signal peptide" evidence="10">
    <location>
        <begin position="1"/>
        <end position="20"/>
    </location>
</feature>
<feature type="chain" id="PRO_5045634045" description="feruloyl esterase" evidence="10">
    <location>
        <begin position="21"/>
        <end position="318"/>
    </location>
</feature>
<keyword evidence="5 10" id="KW-0732">Signal</keyword>
<evidence type="ECO:0000256" key="5">
    <source>
        <dbReference type="ARBA" id="ARBA00022729"/>
    </source>
</evidence>
<comment type="subcellular location">
    <subcellularLocation>
        <location evidence="1">Secreted</location>
    </subcellularLocation>
</comment>
<dbReference type="PANTHER" id="PTHR38050">
    <property type="match status" value="1"/>
</dbReference>
<evidence type="ECO:0000313" key="11">
    <source>
        <dbReference type="EMBL" id="KAK9685318.1"/>
    </source>
</evidence>
<keyword evidence="12" id="KW-1185">Reference proteome</keyword>
<dbReference type="PANTHER" id="PTHR38050:SF2">
    <property type="entry name" value="FERULOYL ESTERASE C-RELATED"/>
    <property type="match status" value="1"/>
</dbReference>
<evidence type="ECO:0000256" key="8">
    <source>
        <dbReference type="ARBA" id="ARBA00023326"/>
    </source>
</evidence>
<evidence type="ECO:0000313" key="12">
    <source>
        <dbReference type="Proteomes" id="UP001479436"/>
    </source>
</evidence>
<dbReference type="SUPFAM" id="SSF53474">
    <property type="entry name" value="alpha/beta-Hydrolases"/>
    <property type="match status" value="1"/>
</dbReference>
<dbReference type="InterPro" id="IPR043595">
    <property type="entry name" value="FaeB/C/D"/>
</dbReference>
<evidence type="ECO:0000256" key="7">
    <source>
        <dbReference type="ARBA" id="ARBA00023277"/>
    </source>
</evidence>
<keyword evidence="4" id="KW-0858">Xylan degradation</keyword>
<keyword evidence="7" id="KW-0119">Carbohydrate metabolism</keyword>
<keyword evidence="6" id="KW-0378">Hydrolase</keyword>
<comment type="caution">
    <text evidence="11">The sequence shown here is derived from an EMBL/GenBank/DDBJ whole genome shotgun (WGS) entry which is preliminary data.</text>
</comment>
<comment type="catalytic activity">
    <reaction evidence="9">
        <text>feruloyl-polysaccharide + H2O = ferulate + polysaccharide.</text>
        <dbReference type="EC" id="3.1.1.73"/>
    </reaction>
</comment>
<dbReference type="Gene3D" id="3.40.50.1820">
    <property type="entry name" value="alpha/beta hydrolase"/>
    <property type="match status" value="1"/>
</dbReference>
<reference evidence="11 12" key="1">
    <citation type="submission" date="2023-04" db="EMBL/GenBank/DDBJ databases">
        <title>Genome of Basidiobolus ranarum AG-B5.</title>
        <authorList>
            <person name="Stajich J.E."/>
            <person name="Carter-House D."/>
            <person name="Gryganskyi A."/>
        </authorList>
    </citation>
    <scope>NUCLEOTIDE SEQUENCE [LARGE SCALE GENOMIC DNA]</scope>
    <source>
        <strain evidence="11 12">AG-B5</strain>
    </source>
</reference>
<keyword evidence="8" id="KW-0624">Polysaccharide degradation</keyword>
<protein>
    <recommendedName>
        <fullName evidence="2">feruloyl esterase</fullName>
        <ecNumber evidence="2">3.1.1.73</ecNumber>
    </recommendedName>
</protein>
<dbReference type="EC" id="3.1.1.73" evidence="2"/>
<sequence length="318" mass="34643">MKSYLVTCVSLLMATISVLADGCGKTSRVGFHSGLTMHSGDRTRTYAINIPSTYNDHPYKKWPLIIDFHGNGGTPEQQYNNSMYYAYAAGQKYIVVYPAGVSKHWQGPSYAVPGVDDLQFTTDLLEVIRNNYCIDSNHIYASGKSNGGGFVDTLACSDNGDEFAAFAMAAAALYTDTSRAGCNKSRPILEAHGLADRTIPYKGTSDGNGGPLPSILAWLDWWAERDGCPQGNAQKTTVAKTGYNIIWYTCNGISQVVKHYQVPGLGHCWPSSHGNNYDSRKSSCSDRSLDFTPVVLDFFNSWDLVKTSSLGANSDLCS</sequence>
<dbReference type="InterPro" id="IPR029058">
    <property type="entry name" value="AB_hydrolase_fold"/>
</dbReference>
<evidence type="ECO:0000256" key="3">
    <source>
        <dbReference type="ARBA" id="ARBA00022525"/>
    </source>
</evidence>
<keyword evidence="3" id="KW-0964">Secreted</keyword>
<evidence type="ECO:0000256" key="1">
    <source>
        <dbReference type="ARBA" id="ARBA00004613"/>
    </source>
</evidence>